<dbReference type="InterPro" id="IPR036915">
    <property type="entry name" value="Cyclin-like_sf"/>
</dbReference>
<accession>A0A6I9RY22</accession>
<dbReference type="Proteomes" id="UP000504607">
    <property type="component" value="Chromosome 11"/>
</dbReference>
<dbReference type="KEGG" id="egu:105054327"/>
<dbReference type="InterPro" id="IPR012389">
    <property type="entry name" value="Cyclin_P/U"/>
</dbReference>
<reference evidence="8" key="1">
    <citation type="submission" date="2025-08" db="UniProtKB">
        <authorList>
            <consortium name="RefSeq"/>
        </authorList>
    </citation>
    <scope>IDENTIFICATION</scope>
</reference>
<evidence type="ECO:0000256" key="5">
    <source>
        <dbReference type="PIRNR" id="PIRNR027110"/>
    </source>
</evidence>
<dbReference type="GO" id="GO:0019901">
    <property type="term" value="F:protein kinase binding"/>
    <property type="evidence" value="ECO:0007669"/>
    <property type="project" value="UniProtKB-UniRule"/>
</dbReference>
<evidence type="ECO:0000256" key="4">
    <source>
        <dbReference type="ARBA" id="ARBA00023306"/>
    </source>
</evidence>
<evidence type="ECO:0000256" key="6">
    <source>
        <dbReference type="SAM" id="MobiDB-lite"/>
    </source>
</evidence>
<dbReference type="GO" id="GO:0051301">
    <property type="term" value="P:cell division"/>
    <property type="evidence" value="ECO:0007669"/>
    <property type="project" value="UniProtKB-UniRule"/>
</dbReference>
<keyword evidence="7" id="KW-1185">Reference proteome</keyword>
<evidence type="ECO:0000256" key="1">
    <source>
        <dbReference type="ARBA" id="ARBA00007215"/>
    </source>
</evidence>
<evidence type="ECO:0000256" key="3">
    <source>
        <dbReference type="ARBA" id="ARBA00023127"/>
    </source>
</evidence>
<dbReference type="PANTHER" id="PTHR15615">
    <property type="match status" value="1"/>
</dbReference>
<evidence type="ECO:0000313" key="8">
    <source>
        <dbReference type="RefSeq" id="XP_010934125.1"/>
    </source>
</evidence>
<dbReference type="Pfam" id="PF08613">
    <property type="entry name" value="Cyclin"/>
    <property type="match status" value="1"/>
</dbReference>
<dbReference type="PANTHER" id="PTHR15615:SF91">
    <property type="entry name" value="CYCLIN-P4-1"/>
    <property type="match status" value="1"/>
</dbReference>
<dbReference type="PIRSF" id="PIRSF027110">
    <property type="entry name" value="PREG"/>
    <property type="match status" value="1"/>
</dbReference>
<evidence type="ECO:0000313" key="7">
    <source>
        <dbReference type="Proteomes" id="UP000504607"/>
    </source>
</evidence>
<dbReference type="InParanoid" id="A0A6I9RY22"/>
<dbReference type="GeneID" id="105054327"/>
<protein>
    <recommendedName>
        <fullName evidence="5">Cyclin</fullName>
    </recommendedName>
</protein>
<dbReference type="InterPro" id="IPR013922">
    <property type="entry name" value="Cyclin_PHO80-like"/>
</dbReference>
<dbReference type="OrthoDB" id="337735at2759"/>
<keyword evidence="3 5" id="KW-0195">Cyclin</keyword>
<comment type="similarity">
    <text evidence="1">Belongs to the cyclin family. Cyclin U/P subfamily.</text>
</comment>
<dbReference type="AlphaFoldDB" id="A0A6I9RY22"/>
<name>A0A6I9RY22_ELAGV</name>
<evidence type="ECO:0000256" key="2">
    <source>
        <dbReference type="ARBA" id="ARBA00022618"/>
    </source>
</evidence>
<organism evidence="7 8">
    <name type="scientific">Elaeis guineensis var. tenera</name>
    <name type="common">Oil palm</name>
    <dbReference type="NCBI Taxonomy" id="51953"/>
    <lineage>
        <taxon>Eukaryota</taxon>
        <taxon>Viridiplantae</taxon>
        <taxon>Streptophyta</taxon>
        <taxon>Embryophyta</taxon>
        <taxon>Tracheophyta</taxon>
        <taxon>Spermatophyta</taxon>
        <taxon>Magnoliopsida</taxon>
        <taxon>Liliopsida</taxon>
        <taxon>Arecaceae</taxon>
        <taxon>Arecoideae</taxon>
        <taxon>Cocoseae</taxon>
        <taxon>Elaeidinae</taxon>
        <taxon>Elaeis</taxon>
    </lineage>
</organism>
<keyword evidence="4" id="KW-0131">Cell cycle</keyword>
<gene>
    <name evidence="8" type="primary">LOC105054327</name>
</gene>
<feature type="region of interest" description="Disordered" evidence="6">
    <location>
        <begin position="174"/>
        <end position="204"/>
    </location>
</feature>
<proteinExistence type="inferred from homology"/>
<dbReference type="SUPFAM" id="SSF47954">
    <property type="entry name" value="Cyclin-like"/>
    <property type="match status" value="1"/>
</dbReference>
<sequence>MAELRREDPPRVVSVLSSVLRRVMELNDLAIHGRLAAPHPRASAFHVPRVPGISVQSYLERIFRHADCSPTCYVVAYVYLERFAQRHPPVFINSLNVHLLLLTSILTAVKFMERIHYDNAYFARVGGITLMEMNNLEVNFLFGVGFELNVTPTVFYSYCSRLREEMYLLESPPAPPRSPSCLTEEESDSGSWLFERRSSTYIDE</sequence>
<dbReference type="RefSeq" id="XP_010934125.1">
    <property type="nucleotide sequence ID" value="XM_010935823.1"/>
</dbReference>
<dbReference type="Gene3D" id="1.10.472.10">
    <property type="entry name" value="Cyclin-like"/>
    <property type="match status" value="1"/>
</dbReference>
<keyword evidence="2" id="KW-0132">Cell division</keyword>